<protein>
    <submittedName>
        <fullName evidence="2">Uncharacterized protein</fullName>
    </submittedName>
</protein>
<dbReference type="AlphaFoldDB" id="A0A0A9F0H1"/>
<feature type="transmembrane region" description="Helical" evidence="1">
    <location>
        <begin position="23"/>
        <end position="42"/>
    </location>
</feature>
<organism evidence="2">
    <name type="scientific">Arundo donax</name>
    <name type="common">Giant reed</name>
    <name type="synonym">Donax arundinaceus</name>
    <dbReference type="NCBI Taxonomy" id="35708"/>
    <lineage>
        <taxon>Eukaryota</taxon>
        <taxon>Viridiplantae</taxon>
        <taxon>Streptophyta</taxon>
        <taxon>Embryophyta</taxon>
        <taxon>Tracheophyta</taxon>
        <taxon>Spermatophyta</taxon>
        <taxon>Magnoliopsida</taxon>
        <taxon>Liliopsida</taxon>
        <taxon>Poales</taxon>
        <taxon>Poaceae</taxon>
        <taxon>PACMAD clade</taxon>
        <taxon>Arundinoideae</taxon>
        <taxon>Arundineae</taxon>
        <taxon>Arundo</taxon>
    </lineage>
</organism>
<keyword evidence="1" id="KW-0472">Membrane</keyword>
<keyword evidence="1" id="KW-1133">Transmembrane helix</keyword>
<reference evidence="2" key="1">
    <citation type="submission" date="2014-09" db="EMBL/GenBank/DDBJ databases">
        <authorList>
            <person name="Magalhaes I.L.F."/>
            <person name="Oliveira U."/>
            <person name="Santos F.R."/>
            <person name="Vidigal T.H.D.A."/>
            <person name="Brescovit A.D."/>
            <person name="Santos A.J."/>
        </authorList>
    </citation>
    <scope>NUCLEOTIDE SEQUENCE</scope>
    <source>
        <tissue evidence="2">Shoot tissue taken approximately 20 cm above the soil surface</tissue>
    </source>
</reference>
<dbReference type="EMBL" id="GBRH01193187">
    <property type="protein sequence ID" value="JAE04709.1"/>
    <property type="molecule type" value="Transcribed_RNA"/>
</dbReference>
<reference evidence="2" key="2">
    <citation type="journal article" date="2015" name="Data Brief">
        <title>Shoot transcriptome of the giant reed, Arundo donax.</title>
        <authorList>
            <person name="Barrero R.A."/>
            <person name="Guerrero F.D."/>
            <person name="Moolhuijzen P."/>
            <person name="Goolsby J.A."/>
            <person name="Tidwell J."/>
            <person name="Bellgard S.E."/>
            <person name="Bellgard M.I."/>
        </authorList>
    </citation>
    <scope>NUCLEOTIDE SEQUENCE</scope>
    <source>
        <tissue evidence="2">Shoot tissue taken approximately 20 cm above the soil surface</tissue>
    </source>
</reference>
<name>A0A0A9F0H1_ARUDO</name>
<keyword evidence="1" id="KW-0812">Transmembrane</keyword>
<evidence type="ECO:0000313" key="2">
    <source>
        <dbReference type="EMBL" id="JAE04709.1"/>
    </source>
</evidence>
<sequence length="43" mass="4854">MVVGIFGHQMTDSCCFTLPNKVVVGWIRFAILVVMMVALHELF</sequence>
<accession>A0A0A9F0H1</accession>
<proteinExistence type="predicted"/>
<evidence type="ECO:0000256" key="1">
    <source>
        <dbReference type="SAM" id="Phobius"/>
    </source>
</evidence>